<keyword evidence="5" id="KW-1185">Reference proteome</keyword>
<dbReference type="PANTHER" id="PTHR48104:SF30">
    <property type="entry name" value="METACASPASE-1"/>
    <property type="match status" value="1"/>
</dbReference>
<comment type="similarity">
    <text evidence="1">Belongs to the peptidase C14B family.</text>
</comment>
<dbReference type="GO" id="GO:0004197">
    <property type="term" value="F:cysteine-type endopeptidase activity"/>
    <property type="evidence" value="ECO:0007669"/>
    <property type="project" value="InterPro"/>
</dbReference>
<feature type="region of interest" description="Disordered" evidence="2">
    <location>
        <begin position="107"/>
        <end position="146"/>
    </location>
</feature>
<feature type="compositionally biased region" description="Polar residues" evidence="2">
    <location>
        <begin position="218"/>
        <end position="228"/>
    </location>
</feature>
<dbReference type="InParanoid" id="A0A409WZI2"/>
<dbReference type="OrthoDB" id="3223806at2759"/>
<dbReference type="GO" id="GO:0006508">
    <property type="term" value="P:proteolysis"/>
    <property type="evidence" value="ECO:0007669"/>
    <property type="project" value="InterPro"/>
</dbReference>
<dbReference type="EMBL" id="NHYD01002956">
    <property type="protein sequence ID" value="PPQ83879.1"/>
    <property type="molecule type" value="Genomic_DNA"/>
</dbReference>
<comment type="caution">
    <text evidence="4">The sequence shown here is derived from an EMBL/GenBank/DDBJ whole genome shotgun (WGS) entry which is preliminary data.</text>
</comment>
<feature type="region of interest" description="Disordered" evidence="2">
    <location>
        <begin position="209"/>
        <end position="248"/>
    </location>
</feature>
<feature type="compositionally biased region" description="Acidic residues" evidence="2">
    <location>
        <begin position="110"/>
        <end position="126"/>
    </location>
</feature>
<dbReference type="Gene3D" id="3.40.50.1460">
    <property type="match status" value="1"/>
</dbReference>
<feature type="domain" description="Peptidase C14 caspase" evidence="3">
    <location>
        <begin position="257"/>
        <end position="450"/>
    </location>
</feature>
<sequence length="525" mass="58650">MPEIFKELDANIKSCRKSVQQLPRPLPDNPQSEIATLVYNFVSDLEKHVAGVPNEDGLLRAIHPAKERFKRAVCTTAPKLRPFERKYKGERRISRAHFLVEEDGRVCNDEQSDYEDEDDVEEEDPQNDNSTHEFSVRSPAKRKPYPTNKIYIDECSNEGIASAMQATRGPHAHISAYMEYWQYLYLVPINGLRWMFKTRNVPIDVTPSLPMEEPPQEMHNSPNSNPAPSLQVEEPSQEMHKGPDSPRLGHLDWKNFHALLTGIDEYPPELSSLGGAVRDMENMKKFLVAAFDVPEGSNLDIRQLKNKDATRANIILEIRKLKTSGLVKMNNAIFIFYAGHGATMPPPEGWPGHSATPPAEGWPEAAEIQCIVASDAGLGTVQLRLQMAGQKPPRFSIVASDVKYFANGVVLDRTLAALLHDLADSKGNNITVILDCCHSGSGTRDALEPEIVRGVEFKDPEGTCITVQKDYDQETWDKFIDSGRGSVIDHEYRHAGLSSHVVLAVCGSKEKASDGYSLRKLFLII</sequence>
<dbReference type="InterPro" id="IPR011600">
    <property type="entry name" value="Pept_C14_caspase"/>
</dbReference>
<evidence type="ECO:0000313" key="4">
    <source>
        <dbReference type="EMBL" id="PPQ83879.1"/>
    </source>
</evidence>
<evidence type="ECO:0000256" key="1">
    <source>
        <dbReference type="ARBA" id="ARBA00009005"/>
    </source>
</evidence>
<evidence type="ECO:0000313" key="5">
    <source>
        <dbReference type="Proteomes" id="UP000283269"/>
    </source>
</evidence>
<dbReference type="PANTHER" id="PTHR48104">
    <property type="entry name" value="METACASPASE-4"/>
    <property type="match status" value="1"/>
</dbReference>
<reference evidence="4 5" key="1">
    <citation type="journal article" date="2018" name="Evol. Lett.">
        <title>Horizontal gene cluster transfer increased hallucinogenic mushroom diversity.</title>
        <authorList>
            <person name="Reynolds H.T."/>
            <person name="Vijayakumar V."/>
            <person name="Gluck-Thaler E."/>
            <person name="Korotkin H.B."/>
            <person name="Matheny P.B."/>
            <person name="Slot J.C."/>
        </authorList>
    </citation>
    <scope>NUCLEOTIDE SEQUENCE [LARGE SCALE GENOMIC DNA]</scope>
    <source>
        <strain evidence="4 5">2631</strain>
    </source>
</reference>
<feature type="compositionally biased region" description="Basic and acidic residues" evidence="2">
    <location>
        <begin position="237"/>
        <end position="248"/>
    </location>
</feature>
<accession>A0A409WZI2</accession>
<evidence type="ECO:0000256" key="2">
    <source>
        <dbReference type="SAM" id="MobiDB-lite"/>
    </source>
</evidence>
<organism evidence="4 5">
    <name type="scientific">Psilocybe cyanescens</name>
    <dbReference type="NCBI Taxonomy" id="93625"/>
    <lineage>
        <taxon>Eukaryota</taxon>
        <taxon>Fungi</taxon>
        <taxon>Dikarya</taxon>
        <taxon>Basidiomycota</taxon>
        <taxon>Agaricomycotina</taxon>
        <taxon>Agaricomycetes</taxon>
        <taxon>Agaricomycetidae</taxon>
        <taxon>Agaricales</taxon>
        <taxon>Agaricineae</taxon>
        <taxon>Strophariaceae</taxon>
        <taxon>Psilocybe</taxon>
    </lineage>
</organism>
<dbReference type="Proteomes" id="UP000283269">
    <property type="component" value="Unassembled WGS sequence"/>
</dbReference>
<name>A0A409WZI2_PSICY</name>
<dbReference type="AlphaFoldDB" id="A0A409WZI2"/>
<dbReference type="InterPro" id="IPR050452">
    <property type="entry name" value="Metacaspase"/>
</dbReference>
<dbReference type="GO" id="GO:0005737">
    <property type="term" value="C:cytoplasm"/>
    <property type="evidence" value="ECO:0007669"/>
    <property type="project" value="TreeGrafter"/>
</dbReference>
<evidence type="ECO:0000259" key="3">
    <source>
        <dbReference type="Pfam" id="PF00656"/>
    </source>
</evidence>
<dbReference type="Pfam" id="PF00656">
    <property type="entry name" value="Peptidase_C14"/>
    <property type="match status" value="1"/>
</dbReference>
<protein>
    <recommendedName>
        <fullName evidence="3">Peptidase C14 caspase domain-containing protein</fullName>
    </recommendedName>
</protein>
<gene>
    <name evidence="4" type="ORF">CVT25_000649</name>
</gene>
<proteinExistence type="inferred from homology"/>